<evidence type="ECO:0000256" key="6">
    <source>
        <dbReference type="ARBA" id="ARBA00022898"/>
    </source>
</evidence>
<evidence type="ECO:0000256" key="7">
    <source>
        <dbReference type="ARBA" id="ARBA00023239"/>
    </source>
</evidence>
<evidence type="ECO:0000313" key="12">
    <source>
        <dbReference type="Proteomes" id="UP001524569"/>
    </source>
</evidence>
<dbReference type="InterPro" id="IPR005860">
    <property type="entry name" value="CobD"/>
</dbReference>
<dbReference type="GO" id="GO:0048472">
    <property type="term" value="F:threonine-phosphate decarboxylase activity"/>
    <property type="evidence" value="ECO:0007669"/>
    <property type="project" value="UniProtKB-EC"/>
</dbReference>
<dbReference type="EMBL" id="JANIBM010000001">
    <property type="protein sequence ID" value="MCQ8179620.1"/>
    <property type="molecule type" value="Genomic_DNA"/>
</dbReference>
<keyword evidence="5" id="KW-0169">Cobalamin biosynthesis</keyword>
<dbReference type="RefSeq" id="WP_256609004.1">
    <property type="nucleotide sequence ID" value="NZ_JANIBM010000001.1"/>
</dbReference>
<evidence type="ECO:0000313" key="11">
    <source>
        <dbReference type="EMBL" id="MCQ8179620.1"/>
    </source>
</evidence>
<keyword evidence="12" id="KW-1185">Reference proteome</keyword>
<dbReference type="Gene3D" id="3.40.640.10">
    <property type="entry name" value="Type I PLP-dependent aspartate aminotransferase-like (Major domain)"/>
    <property type="match status" value="1"/>
</dbReference>
<organism evidence="11 12">
    <name type="scientific">Methylomonas aurea</name>
    <dbReference type="NCBI Taxonomy" id="2952224"/>
    <lineage>
        <taxon>Bacteria</taxon>
        <taxon>Pseudomonadati</taxon>
        <taxon>Pseudomonadota</taxon>
        <taxon>Gammaproteobacteria</taxon>
        <taxon>Methylococcales</taxon>
        <taxon>Methylococcaceae</taxon>
        <taxon>Methylomonas</taxon>
    </lineage>
</organism>
<dbReference type="InterPro" id="IPR015422">
    <property type="entry name" value="PyrdxlP-dep_Trfase_small"/>
</dbReference>
<evidence type="ECO:0000256" key="3">
    <source>
        <dbReference type="ARBA" id="ARBA00004953"/>
    </source>
</evidence>
<evidence type="ECO:0000256" key="8">
    <source>
        <dbReference type="ARBA" id="ARBA00029996"/>
    </source>
</evidence>
<dbReference type="NCBIfam" id="TIGR01140">
    <property type="entry name" value="L_thr_O3P_dcar"/>
    <property type="match status" value="1"/>
</dbReference>
<dbReference type="InterPro" id="IPR015421">
    <property type="entry name" value="PyrdxlP-dep_Trfase_major"/>
</dbReference>
<evidence type="ECO:0000256" key="4">
    <source>
        <dbReference type="ARBA" id="ARBA00012285"/>
    </source>
</evidence>
<dbReference type="InterPro" id="IPR004839">
    <property type="entry name" value="Aminotransferase_I/II_large"/>
</dbReference>
<protein>
    <recommendedName>
        <fullName evidence="4">threonine-phosphate decarboxylase</fullName>
        <ecNumber evidence="4">4.1.1.81</ecNumber>
    </recommendedName>
    <alternativeName>
        <fullName evidence="8">L-threonine-O-3-phosphate decarboxylase</fullName>
    </alternativeName>
</protein>
<dbReference type="PANTHER" id="PTHR42885:SF1">
    <property type="entry name" value="THREONINE-PHOSPHATE DECARBOXYLASE"/>
    <property type="match status" value="1"/>
</dbReference>
<dbReference type="Pfam" id="PF00155">
    <property type="entry name" value="Aminotran_1_2"/>
    <property type="match status" value="1"/>
</dbReference>
<dbReference type="SUPFAM" id="SSF53383">
    <property type="entry name" value="PLP-dependent transferases"/>
    <property type="match status" value="1"/>
</dbReference>
<dbReference type="EC" id="4.1.1.81" evidence="4"/>
<dbReference type="Proteomes" id="UP001524569">
    <property type="component" value="Unassembled WGS sequence"/>
</dbReference>
<name>A0ABT1UBV6_9GAMM</name>
<proteinExistence type="predicted"/>
<dbReference type="CDD" id="cd00609">
    <property type="entry name" value="AAT_like"/>
    <property type="match status" value="1"/>
</dbReference>
<evidence type="ECO:0000256" key="5">
    <source>
        <dbReference type="ARBA" id="ARBA00022573"/>
    </source>
</evidence>
<dbReference type="Gene3D" id="3.90.1150.10">
    <property type="entry name" value="Aspartate Aminotransferase, domain 1"/>
    <property type="match status" value="1"/>
</dbReference>
<dbReference type="InterPro" id="IPR015424">
    <property type="entry name" value="PyrdxlP-dep_Trfase"/>
</dbReference>
<sequence length="334" mass="36699">MLEHGGRLRQAASRYGIPLAEWLDLSTGVNPNGWPVPAVPAECWQRLPEDDDALMPAAQAYYGNSSIMAVAGSQAAIQTLPLLRGRSRVGVLAPAYAEHAANWQQAGHQLIELAIHAEAIERALEDLDVLIIINPNNPTGTLWEPDRLLNWHRRLSRHGGWLLVDEAFTDSMPEHSLAALPVRPGLIVLRSIGKFFGLAGIRCGFVIAEAVLLARLAEALGPWPISYPSRYVAAAALADREWQQKNAVELKQQGQRLQQLLDSTGFTPAGGCDLFQWVANEKAALLHDALARQGILTRLFDSPASLRFGLPKDEASWLQLLRTMQELGCKKRVV</sequence>
<gene>
    <name evidence="11" type="primary">cobD</name>
    <name evidence="11" type="ORF">NP603_00740</name>
</gene>
<evidence type="ECO:0000256" key="9">
    <source>
        <dbReference type="ARBA" id="ARBA00048531"/>
    </source>
</evidence>
<comment type="catalytic activity">
    <reaction evidence="9">
        <text>O-phospho-L-threonine + H(+) = (R)-1-aminopropan-2-yl phosphate + CO2</text>
        <dbReference type="Rhea" id="RHEA:11492"/>
        <dbReference type="ChEBI" id="CHEBI:15378"/>
        <dbReference type="ChEBI" id="CHEBI:16526"/>
        <dbReference type="ChEBI" id="CHEBI:58563"/>
        <dbReference type="ChEBI" id="CHEBI:58675"/>
        <dbReference type="EC" id="4.1.1.81"/>
    </reaction>
</comment>
<comment type="function">
    <text evidence="2">Decarboxylates L-threonine-O-3-phosphate to yield (R)-1-amino-2-propanol O-2-phosphate, the precursor for the linkage between the nucleotide loop and the corrin ring in cobalamin.</text>
</comment>
<accession>A0ABT1UBV6</accession>
<feature type="domain" description="Aminotransferase class I/classII large" evidence="10">
    <location>
        <begin position="61"/>
        <end position="308"/>
    </location>
</feature>
<evidence type="ECO:0000256" key="2">
    <source>
        <dbReference type="ARBA" id="ARBA00003444"/>
    </source>
</evidence>
<dbReference type="PANTHER" id="PTHR42885">
    <property type="entry name" value="HISTIDINOL-PHOSPHATE AMINOTRANSFERASE-RELATED"/>
    <property type="match status" value="1"/>
</dbReference>
<reference evidence="11 12" key="1">
    <citation type="submission" date="2022-07" db="EMBL/GenBank/DDBJ databases">
        <title>Methylomonas rivi sp. nov., Methylomonas rosea sp. nov., Methylomonas aureus sp. nov. and Methylomonas subterranea sp. nov., four novel methanotrophs isolated from a freshwater creek and the deep terrestrial subsurface.</title>
        <authorList>
            <person name="Abin C."/>
            <person name="Sankaranarayanan K."/>
            <person name="Garner C."/>
            <person name="Sindelar R."/>
            <person name="Kotary K."/>
            <person name="Garner R."/>
            <person name="Barclay S."/>
            <person name="Lawson P."/>
            <person name="Krumholz L."/>
        </authorList>
    </citation>
    <scope>NUCLEOTIDE SEQUENCE [LARGE SCALE GENOMIC DNA]</scope>
    <source>
        <strain evidence="11 12">SURF-1</strain>
    </source>
</reference>
<comment type="cofactor">
    <cofactor evidence="1">
        <name>pyridoxal 5'-phosphate</name>
        <dbReference type="ChEBI" id="CHEBI:597326"/>
    </cofactor>
</comment>
<evidence type="ECO:0000259" key="10">
    <source>
        <dbReference type="Pfam" id="PF00155"/>
    </source>
</evidence>
<keyword evidence="7 11" id="KW-0456">Lyase</keyword>
<evidence type="ECO:0000256" key="1">
    <source>
        <dbReference type="ARBA" id="ARBA00001933"/>
    </source>
</evidence>
<keyword evidence="6" id="KW-0663">Pyridoxal phosphate</keyword>
<comment type="pathway">
    <text evidence="3">Cofactor biosynthesis; adenosylcobalamin biosynthesis.</text>
</comment>
<comment type="caution">
    <text evidence="11">The sequence shown here is derived from an EMBL/GenBank/DDBJ whole genome shotgun (WGS) entry which is preliminary data.</text>
</comment>